<dbReference type="CDD" id="cd01949">
    <property type="entry name" value="GGDEF"/>
    <property type="match status" value="2"/>
</dbReference>
<dbReference type="CDD" id="cd01948">
    <property type="entry name" value="EAL"/>
    <property type="match status" value="1"/>
</dbReference>
<feature type="domain" description="GGDEF" evidence="3">
    <location>
        <begin position="1089"/>
        <end position="1226"/>
    </location>
</feature>
<feature type="domain" description="Phytochrome chromophore attachment site" evidence="1">
    <location>
        <begin position="12"/>
        <end position="192"/>
    </location>
</feature>
<evidence type="ECO:0000259" key="2">
    <source>
        <dbReference type="PROSITE" id="PS50883"/>
    </source>
</evidence>
<dbReference type="Proteomes" id="UP001526426">
    <property type="component" value="Unassembled WGS sequence"/>
</dbReference>
<name>A0ABT3L640_9CYAN</name>
<dbReference type="InterPro" id="IPR035919">
    <property type="entry name" value="EAL_sf"/>
</dbReference>
<dbReference type="PANTHER" id="PTHR44757:SF2">
    <property type="entry name" value="BIOFILM ARCHITECTURE MAINTENANCE PROTEIN MBAA"/>
    <property type="match status" value="1"/>
</dbReference>
<dbReference type="SUPFAM" id="SSF141868">
    <property type="entry name" value="EAL domain-like"/>
    <property type="match status" value="1"/>
</dbReference>
<dbReference type="Pfam" id="PF01590">
    <property type="entry name" value="GAF"/>
    <property type="match status" value="2"/>
</dbReference>
<dbReference type="InterPro" id="IPR000160">
    <property type="entry name" value="GGDEF_dom"/>
</dbReference>
<dbReference type="InterPro" id="IPR029016">
    <property type="entry name" value="GAF-like_dom_sf"/>
</dbReference>
<dbReference type="Pfam" id="PF00990">
    <property type="entry name" value="GGDEF"/>
    <property type="match status" value="2"/>
</dbReference>
<feature type="domain" description="Phytochrome chromophore attachment site" evidence="1">
    <location>
        <begin position="898"/>
        <end position="1034"/>
    </location>
</feature>
<dbReference type="InterPro" id="IPR013515">
    <property type="entry name" value="Phytochrome_cen-reg"/>
</dbReference>
<dbReference type="PROSITE" id="PS50883">
    <property type="entry name" value="EAL"/>
    <property type="match status" value="1"/>
</dbReference>
<evidence type="ECO:0000313" key="4">
    <source>
        <dbReference type="EMBL" id="MCW6036964.1"/>
    </source>
</evidence>
<keyword evidence="5" id="KW-1185">Reference proteome</keyword>
<dbReference type="GO" id="GO:0052621">
    <property type="term" value="F:diguanylate cyclase activity"/>
    <property type="evidence" value="ECO:0007669"/>
    <property type="project" value="UniProtKB-EC"/>
</dbReference>
<keyword evidence="4" id="KW-0548">Nucleotidyltransferase</keyword>
<keyword evidence="4" id="KW-0808">Transferase</keyword>
<dbReference type="Gene3D" id="3.30.70.270">
    <property type="match status" value="2"/>
</dbReference>
<dbReference type="InterPro" id="IPR052155">
    <property type="entry name" value="Biofilm_reg_signaling"/>
</dbReference>
<dbReference type="EC" id="2.7.7.65" evidence="4"/>
<organism evidence="4 5">
    <name type="scientific">Spirulina subsalsa FACHB-351</name>
    <dbReference type="NCBI Taxonomy" id="234711"/>
    <lineage>
        <taxon>Bacteria</taxon>
        <taxon>Bacillati</taxon>
        <taxon>Cyanobacteriota</taxon>
        <taxon>Cyanophyceae</taxon>
        <taxon>Spirulinales</taxon>
        <taxon>Spirulinaceae</taxon>
        <taxon>Spirulina</taxon>
    </lineage>
</organism>
<gene>
    <name evidence="4" type="ORF">K4A83_11910</name>
</gene>
<comment type="caution">
    <text evidence="4">The sequence shown here is derived from an EMBL/GenBank/DDBJ whole genome shotgun (WGS) entry which is preliminary data.</text>
</comment>
<dbReference type="InterPro" id="IPR003018">
    <property type="entry name" value="GAF"/>
</dbReference>
<dbReference type="PROSITE" id="PS50046">
    <property type="entry name" value="PHYTOCHROME_2"/>
    <property type="match status" value="2"/>
</dbReference>
<dbReference type="NCBIfam" id="TIGR00254">
    <property type="entry name" value="GGDEF"/>
    <property type="match status" value="2"/>
</dbReference>
<dbReference type="Pfam" id="PF00563">
    <property type="entry name" value="EAL"/>
    <property type="match status" value="1"/>
</dbReference>
<dbReference type="RefSeq" id="WP_265264793.1">
    <property type="nucleotide sequence ID" value="NZ_JAIHOM010000052.1"/>
</dbReference>
<dbReference type="PROSITE" id="PS50887">
    <property type="entry name" value="GGDEF"/>
    <property type="match status" value="2"/>
</dbReference>
<dbReference type="InterPro" id="IPR043128">
    <property type="entry name" value="Rev_trsase/Diguanyl_cyclase"/>
</dbReference>
<dbReference type="SMART" id="SM00052">
    <property type="entry name" value="EAL"/>
    <property type="match status" value="1"/>
</dbReference>
<feature type="domain" description="GGDEF" evidence="3">
    <location>
        <begin position="449"/>
        <end position="585"/>
    </location>
</feature>
<evidence type="ECO:0000259" key="3">
    <source>
        <dbReference type="PROSITE" id="PS50887"/>
    </source>
</evidence>
<dbReference type="Gene3D" id="3.20.20.450">
    <property type="entry name" value="EAL domain"/>
    <property type="match status" value="1"/>
</dbReference>
<dbReference type="InterPro" id="IPR029787">
    <property type="entry name" value="Nucleotide_cyclase"/>
</dbReference>
<proteinExistence type="predicted"/>
<dbReference type="SUPFAM" id="SSF55781">
    <property type="entry name" value="GAF domain-like"/>
    <property type="match status" value="3"/>
</dbReference>
<feature type="domain" description="EAL" evidence="2">
    <location>
        <begin position="593"/>
        <end position="847"/>
    </location>
</feature>
<dbReference type="SMART" id="SM00065">
    <property type="entry name" value="GAF"/>
    <property type="match status" value="2"/>
</dbReference>
<dbReference type="Gene3D" id="3.30.450.40">
    <property type="match status" value="3"/>
</dbReference>
<evidence type="ECO:0000259" key="1">
    <source>
        <dbReference type="PROSITE" id="PS50046"/>
    </source>
</evidence>
<accession>A0ABT3L640</accession>
<dbReference type="Pfam" id="PF00360">
    <property type="entry name" value="PHY"/>
    <property type="match status" value="1"/>
</dbReference>
<dbReference type="InterPro" id="IPR016132">
    <property type="entry name" value="Phyto_chromo_attachment"/>
</dbReference>
<dbReference type="InterPro" id="IPR001633">
    <property type="entry name" value="EAL_dom"/>
</dbReference>
<dbReference type="PANTHER" id="PTHR44757">
    <property type="entry name" value="DIGUANYLATE CYCLASE DGCP"/>
    <property type="match status" value="1"/>
</dbReference>
<dbReference type="EMBL" id="JAIHOM010000052">
    <property type="protein sequence ID" value="MCW6036964.1"/>
    <property type="molecule type" value="Genomic_DNA"/>
</dbReference>
<evidence type="ECO:0000313" key="5">
    <source>
        <dbReference type="Proteomes" id="UP001526426"/>
    </source>
</evidence>
<dbReference type="SMART" id="SM00267">
    <property type="entry name" value="GGDEF"/>
    <property type="match status" value="2"/>
</dbReference>
<protein>
    <submittedName>
        <fullName evidence="4">Diguanylate cyclase</fullName>
        <ecNumber evidence="4">2.7.7.65</ecNumber>
    </submittedName>
</protein>
<sequence length="1226" mass="138326">MQNAESSRQAQSLWKLRQVTVQEIRALLDADRVNLLAFQPDGVGVVVSEAIARPNYAPDCRAARPVLPSLLNLHFPAADIPSTSRVRFLESRLGVQVNTITQEAVYFHLNPKRRESVHPPITADPCHVEYLGHLGVQFSLTIPVIISQGVVVPSSLAWAEQECLWGLVIVHYVTPPPESPHEKLPQLELYIERLQRFLTREQTIRHQHRAQQEESLLMEIRQLLIHGGETDCWQVVLEKVVKALGGCGGCLTWYGYLEGIQPQCYILGDYPLEAHEVVQQTWQNLLDTAPLEAVTVPLHFPALSIDLLSPAAPDVLKTAFQNTSTRLLLGVGLQSGYEYVGHLSIFRRGRDRQIYWAGNPERPQGERQPRFAFDPWLETETQAVDFWLEEDYQFIKRVAEQIYTALRQQQIEHLRVSQRGYHALTQLPNRQFLSEKLAIALINSNLNHELVAVIFIDLDRFKQVNKVLGHRVGDELLCLVAQRLKEHIAPPKNLLAHWSGDKFVGLLRQIKQAESEAIETLCQDISQEFQEPFYLSGQTIYVTLSMGVALAPYDGTNPETLLLHAEAAMYNAKQQGRNTYQFYRAALGDRLNPLSLEADLRSALINNHFQLYYQPQIDLKTGKVMAMEALIRWHHPQRGLVSPCHFIPLAEESSLICDLGVWVLHEACLQYKVWESLGMEHLRIAVNVSARQFQQVDFLNTITGILADTETPPSAIEIEITEGTAAKDVELTTTILQYLQNLGVTVALDDFGTGYSSLNAIKHFPLNTLKVDQSFVRDVITDPTDAAIVKTVAALGHGLKLQVLAEGVETLQQLEFLQSINCDLIQGYLFSPPLSSSAATEFLQNCANGASLQYRFNAHNTGEDDLISTHPALQDLLKQAQREHLTAQIAQQIHSSLKLEDILNTTVREIRHFLGTDRVILYQFKPNWDGQVVVESVGPGWKSLLGQSINDPCFRVKCAPLYRRNRISAISDVEHSPLEPCYRQMLRRYEVQGNLVVSIVRKEELWGLLIAHHCSGPREWLNSEIDLLRQLASQVAIAIYQSQLYQQLEQANQELRQIATQDSLTGVANRRALDDYILEVWGHLQQEQAPLSLILCDIDHFKYYNDTYGHQAGDHCLKQVAGAMQHVVENPRHLVARYGGEEFAIILPHITHTEALEIATHLQQHLHSLKIPHISSPISPFVTLSIGVTTHVPRAEKSQDILIAEADQALYRAKAQGRNCIESITH</sequence>
<reference evidence="4 5" key="1">
    <citation type="submission" date="2021-08" db="EMBL/GenBank/DDBJ databases">
        <title>Draft genome sequence of Spirulina subsalsa with high tolerance to salinity and hype-accumulation of phycocyanin.</title>
        <authorList>
            <person name="Pei H."/>
            <person name="Jiang L."/>
        </authorList>
    </citation>
    <scope>NUCLEOTIDE SEQUENCE [LARGE SCALE GENOMIC DNA]</scope>
    <source>
        <strain evidence="4 5">FACHB-351</strain>
    </source>
</reference>
<dbReference type="SUPFAM" id="SSF55073">
    <property type="entry name" value="Nucleotide cyclase"/>
    <property type="match status" value="2"/>
</dbReference>